<dbReference type="EMBL" id="JABAIM010000003">
    <property type="protein sequence ID" value="NLR76029.1"/>
    <property type="molecule type" value="Genomic_DNA"/>
</dbReference>
<feature type="domain" description="DUF2059" evidence="2">
    <location>
        <begin position="96"/>
        <end position="150"/>
    </location>
</feature>
<feature type="signal peptide" evidence="1">
    <location>
        <begin position="1"/>
        <end position="22"/>
    </location>
</feature>
<dbReference type="Proteomes" id="UP000587991">
    <property type="component" value="Unassembled WGS sequence"/>
</dbReference>
<proteinExistence type="predicted"/>
<evidence type="ECO:0000259" key="2">
    <source>
        <dbReference type="Pfam" id="PF09832"/>
    </source>
</evidence>
<gene>
    <name evidence="3" type="ORF">HF682_12760</name>
</gene>
<dbReference type="InterPro" id="IPR018637">
    <property type="entry name" value="DUF2059"/>
</dbReference>
<dbReference type="Pfam" id="PF09832">
    <property type="entry name" value="DUF2059"/>
    <property type="match status" value="1"/>
</dbReference>
<dbReference type="AlphaFoldDB" id="A0A847SFJ3"/>
<protein>
    <submittedName>
        <fullName evidence="3">DUF2059 domain-containing protein</fullName>
    </submittedName>
</protein>
<keyword evidence="1" id="KW-0732">Signal</keyword>
<name>A0A847SFJ3_9NEIS</name>
<feature type="chain" id="PRO_5032375061" evidence="1">
    <location>
        <begin position="23"/>
        <end position="183"/>
    </location>
</feature>
<evidence type="ECO:0000313" key="3">
    <source>
        <dbReference type="EMBL" id="NLR76029.1"/>
    </source>
</evidence>
<reference evidence="3 4" key="1">
    <citation type="submission" date="2020-04" db="EMBL/GenBank/DDBJ databases">
        <title>Draft genome of Leeia sp. IMCC25680.</title>
        <authorList>
            <person name="Song J."/>
            <person name="Cho J.-C."/>
        </authorList>
    </citation>
    <scope>NUCLEOTIDE SEQUENCE [LARGE SCALE GENOMIC DNA]</scope>
    <source>
        <strain evidence="3 4">IMCC25680</strain>
    </source>
</reference>
<evidence type="ECO:0000256" key="1">
    <source>
        <dbReference type="SAM" id="SignalP"/>
    </source>
</evidence>
<accession>A0A847SFJ3</accession>
<organism evidence="3 4">
    <name type="scientific">Leeia aquatica</name>
    <dbReference type="NCBI Taxonomy" id="2725557"/>
    <lineage>
        <taxon>Bacteria</taxon>
        <taxon>Pseudomonadati</taxon>
        <taxon>Pseudomonadota</taxon>
        <taxon>Betaproteobacteria</taxon>
        <taxon>Neisseriales</taxon>
        <taxon>Leeiaceae</taxon>
        <taxon>Leeia</taxon>
    </lineage>
</organism>
<dbReference type="RefSeq" id="WP_168877706.1">
    <property type="nucleotide sequence ID" value="NZ_JABAIM010000003.1"/>
</dbReference>
<keyword evidence="4" id="KW-1185">Reference proteome</keyword>
<evidence type="ECO:0000313" key="4">
    <source>
        <dbReference type="Proteomes" id="UP000587991"/>
    </source>
</evidence>
<comment type="caution">
    <text evidence="3">The sequence shown here is derived from an EMBL/GenBank/DDBJ whole genome shotgun (WGS) entry which is preliminary data.</text>
</comment>
<sequence length="183" mass="20227">MSVLRKILLLLGIGLILPVAQAEPAKEETIRKLIALHDMSGLQDAMSQQVLVEIRQGLKAKGLIAEPMTPQQQQIVEQAELRTLEVLHRHMNEQTLQSLAIKVQSQVYTEEELQAIIAFLQTPAGQAMLKKEPVALTLMMTEMQSKLADMRPEAEQIGKELGAALLALRSKPGKPAMPAKRKP</sequence>